<dbReference type="SUPFAM" id="SSF109910">
    <property type="entry name" value="YgfY-like"/>
    <property type="match status" value="1"/>
</dbReference>
<dbReference type="EMBL" id="SULI01000014">
    <property type="protein sequence ID" value="TKZ19317.1"/>
    <property type="molecule type" value="Genomic_DNA"/>
</dbReference>
<keyword evidence="5" id="KW-1185">Reference proteome</keyword>
<dbReference type="PANTHER" id="PTHR12469:SF2">
    <property type="entry name" value="SUCCINATE DEHYDROGENASE ASSEMBLY FACTOR 2, MITOCHONDRIAL"/>
    <property type="match status" value="1"/>
</dbReference>
<comment type="caution">
    <text evidence="4">The sequence shown here is derived from an EMBL/GenBank/DDBJ whole genome shotgun (WGS) entry which is preliminary data.</text>
</comment>
<evidence type="ECO:0000256" key="2">
    <source>
        <dbReference type="ARBA" id="ARBA00019418"/>
    </source>
</evidence>
<evidence type="ECO:0000313" key="5">
    <source>
        <dbReference type="Proteomes" id="UP000306575"/>
    </source>
</evidence>
<dbReference type="OrthoDB" id="9807264at2"/>
<dbReference type="GO" id="GO:0006099">
    <property type="term" value="P:tricarboxylic acid cycle"/>
    <property type="evidence" value="ECO:0007669"/>
    <property type="project" value="TreeGrafter"/>
</dbReference>
<evidence type="ECO:0000313" key="4">
    <source>
        <dbReference type="EMBL" id="TKZ19317.1"/>
    </source>
</evidence>
<evidence type="ECO:0000256" key="1">
    <source>
        <dbReference type="ARBA" id="ARBA00008571"/>
    </source>
</evidence>
<dbReference type="AlphaFoldDB" id="A0A4U7N1S2"/>
<reference evidence="4 5" key="1">
    <citation type="submission" date="2019-04" db="EMBL/GenBank/DDBJ databases">
        <title>Genome sequence of Pelagicola litoralis CL-ES2.</title>
        <authorList>
            <person name="Cao J."/>
        </authorList>
    </citation>
    <scope>NUCLEOTIDE SEQUENCE [LARGE SCALE GENOMIC DNA]</scope>
    <source>
        <strain evidence="4 5">CL-ES2</strain>
    </source>
</reference>
<dbReference type="Gene3D" id="1.10.150.250">
    <property type="entry name" value="Flavinator of succinate dehydrogenase"/>
    <property type="match status" value="1"/>
</dbReference>
<sequence length="87" mass="10045">MTETHEHRLKRMKMRAMRRGIKEMDIILERYADDNLAQMDPDRLDLFDALLHENDQDLYQWVTGQVATPDPYGALIADISIAISGAE</sequence>
<evidence type="ECO:0000256" key="3">
    <source>
        <dbReference type="ARBA" id="ARBA00023186"/>
    </source>
</evidence>
<accession>A0A4U7N1S2</accession>
<proteinExistence type="inferred from homology"/>
<dbReference type="RefSeq" id="WP_138016647.1">
    <property type="nucleotide sequence ID" value="NZ_SULI01000014.1"/>
</dbReference>
<organism evidence="4 5">
    <name type="scientific">Shimia litoralis</name>
    <dbReference type="NCBI Taxonomy" id="420403"/>
    <lineage>
        <taxon>Bacteria</taxon>
        <taxon>Pseudomonadati</taxon>
        <taxon>Pseudomonadota</taxon>
        <taxon>Alphaproteobacteria</taxon>
        <taxon>Rhodobacterales</taxon>
        <taxon>Roseobacteraceae</taxon>
    </lineage>
</organism>
<gene>
    <name evidence="4" type="ORF">FAP39_12030</name>
</gene>
<dbReference type="PANTHER" id="PTHR12469">
    <property type="entry name" value="PROTEIN EMI5 HOMOLOG, MITOCHONDRIAL"/>
    <property type="match status" value="1"/>
</dbReference>
<dbReference type="InterPro" id="IPR005631">
    <property type="entry name" value="SDH"/>
</dbReference>
<keyword evidence="3" id="KW-0143">Chaperone</keyword>
<name>A0A4U7N1S2_9RHOB</name>
<comment type="similarity">
    <text evidence="1">Belongs to the SdhE FAD assembly factor family.</text>
</comment>
<protein>
    <recommendedName>
        <fullName evidence="2">FAD assembly factor SdhE</fullName>
    </recommendedName>
</protein>
<dbReference type="Proteomes" id="UP000306575">
    <property type="component" value="Unassembled WGS sequence"/>
</dbReference>
<dbReference type="Pfam" id="PF03937">
    <property type="entry name" value="Sdh5"/>
    <property type="match status" value="1"/>
</dbReference>
<dbReference type="InterPro" id="IPR036714">
    <property type="entry name" value="SDH_sf"/>
</dbReference>